<dbReference type="STRING" id="1387277.SAMN06295998_12239"/>
<sequence>MTDQAKLNQTRFRVIEGARDENDFRLARRAKAMRPLNATVGVSELAAEMAVIYALSLLRDVALTDLENPHHGVRIDAQTSFTLHELLCELRSLPWLDRHAIPCFAEQPDEPARHAAQDDEHMRRASRWNKDGQLTLRMLVRGATRTDICGPLLSQLMPSLEPSQAGPDGADLDRVFETLPAPDAPAVIWKMWLNAKCCEAETPAERMPRTLRELAVVGHPASPGRAVLALGLAMSSIVLPPVTALAGRGWGGAELLSVMAEAVLLAKQASRAQAALAGPMPRPALLAARLSLMVDHASVVPANPADVSSRQILEELRRFAPRLLTWVARRNAVDGSASIDSAVTVDAGPRLPPATRRGDNLMLPHLSQGDATLRPLDAQSQGTVAGACLTILKAVYAGPLSTSSHRQRTGKGAAHMGSSPHMLPRRPGLSGDLDKLASNMVLGRLVTGGYFHLENLAALRKGERIAMALLSELAESGRASGDLGFISFDGKPVRISARRRACGSVRAEISINGCPVSDIGNTGSPRPALRAV</sequence>
<dbReference type="AlphaFoldDB" id="A0A1W2E4E8"/>
<gene>
    <name evidence="2" type="ORF">SAMN06295998_12239</name>
</gene>
<keyword evidence="3" id="KW-1185">Reference proteome</keyword>
<dbReference type="Proteomes" id="UP000192330">
    <property type="component" value="Unassembled WGS sequence"/>
</dbReference>
<reference evidence="2 3" key="1">
    <citation type="submission" date="2017-04" db="EMBL/GenBank/DDBJ databases">
        <authorList>
            <person name="Afonso C.L."/>
            <person name="Miller P.J."/>
            <person name="Scott M.A."/>
            <person name="Spackman E."/>
            <person name="Goraichik I."/>
            <person name="Dimitrov K.M."/>
            <person name="Suarez D.L."/>
            <person name="Swayne D.E."/>
        </authorList>
    </citation>
    <scope>NUCLEOTIDE SEQUENCE [LARGE SCALE GENOMIC DNA]</scope>
    <source>
        <strain evidence="2 3">CGMCC 1.12644</strain>
    </source>
</reference>
<dbReference type="InterPro" id="IPR016119">
    <property type="entry name" value="Br/Cl_peroxidase_C"/>
</dbReference>
<feature type="region of interest" description="Disordered" evidence="1">
    <location>
        <begin position="402"/>
        <end position="429"/>
    </location>
</feature>
<name>A0A1W2E4E8_9RHOB</name>
<protein>
    <submittedName>
        <fullName evidence="2">Uncharacterized protein</fullName>
    </submittedName>
</protein>
<dbReference type="GO" id="GO:0004601">
    <property type="term" value="F:peroxidase activity"/>
    <property type="evidence" value="ECO:0007669"/>
    <property type="project" value="InterPro"/>
</dbReference>
<accession>A0A1W2E4E8</accession>
<evidence type="ECO:0000313" key="2">
    <source>
        <dbReference type="EMBL" id="SMD04721.1"/>
    </source>
</evidence>
<proteinExistence type="predicted"/>
<evidence type="ECO:0000313" key="3">
    <source>
        <dbReference type="Proteomes" id="UP000192330"/>
    </source>
</evidence>
<dbReference type="RefSeq" id="WP_084354319.1">
    <property type="nucleotide sequence ID" value="NZ_FWYD01000022.1"/>
</dbReference>
<dbReference type="Gene3D" id="1.10.606.10">
    <property type="entry name" value="Vanadium-containing Chloroperoxidase, domain 2"/>
    <property type="match status" value="1"/>
</dbReference>
<evidence type="ECO:0000256" key="1">
    <source>
        <dbReference type="SAM" id="MobiDB-lite"/>
    </source>
</evidence>
<dbReference type="EMBL" id="FWYD01000022">
    <property type="protein sequence ID" value="SMD04721.1"/>
    <property type="molecule type" value="Genomic_DNA"/>
</dbReference>
<dbReference type="OrthoDB" id="7820590at2"/>
<organism evidence="2 3">
    <name type="scientific">Primorskyibacter flagellatus</name>
    <dbReference type="NCBI Taxonomy" id="1387277"/>
    <lineage>
        <taxon>Bacteria</taxon>
        <taxon>Pseudomonadati</taxon>
        <taxon>Pseudomonadota</taxon>
        <taxon>Alphaproteobacteria</taxon>
        <taxon>Rhodobacterales</taxon>
        <taxon>Roseobacteraceae</taxon>
        <taxon>Primorskyibacter</taxon>
    </lineage>
</organism>